<keyword evidence="6" id="KW-1185">Reference proteome</keyword>
<dbReference type="CDD" id="cd01392">
    <property type="entry name" value="HTH_LacI"/>
    <property type="match status" value="1"/>
</dbReference>
<dbReference type="PROSITE" id="PS50932">
    <property type="entry name" value="HTH_LACI_2"/>
    <property type="match status" value="1"/>
</dbReference>
<dbReference type="Gene3D" id="1.10.260.40">
    <property type="entry name" value="lambda repressor-like DNA-binding domains"/>
    <property type="match status" value="1"/>
</dbReference>
<dbReference type="InterPro" id="IPR010982">
    <property type="entry name" value="Lambda_DNA-bd_dom_sf"/>
</dbReference>
<proteinExistence type="predicted"/>
<dbReference type="Gene3D" id="3.40.50.2300">
    <property type="match status" value="2"/>
</dbReference>
<keyword evidence="2" id="KW-0238">DNA-binding</keyword>
<dbReference type="Pfam" id="PF13377">
    <property type="entry name" value="Peripla_BP_3"/>
    <property type="match status" value="1"/>
</dbReference>
<dbReference type="CDD" id="cd06267">
    <property type="entry name" value="PBP1_LacI_sugar_binding-like"/>
    <property type="match status" value="1"/>
</dbReference>
<dbReference type="InterPro" id="IPR046335">
    <property type="entry name" value="LacI/GalR-like_sensor"/>
</dbReference>
<name>A0A561EZM6_9ACTN</name>
<dbReference type="SUPFAM" id="SSF47413">
    <property type="entry name" value="lambda repressor-like DNA-binding domains"/>
    <property type="match status" value="1"/>
</dbReference>
<dbReference type="PANTHER" id="PTHR30146:SF153">
    <property type="entry name" value="LACTOSE OPERON REPRESSOR"/>
    <property type="match status" value="1"/>
</dbReference>
<protein>
    <submittedName>
        <fullName evidence="5">LacI family transcriptional regulator</fullName>
    </submittedName>
</protein>
<dbReference type="SMART" id="SM00354">
    <property type="entry name" value="HTH_LACI"/>
    <property type="match status" value="1"/>
</dbReference>
<gene>
    <name evidence="5" type="ORF">FB465_6232</name>
</gene>
<dbReference type="GO" id="GO:0003700">
    <property type="term" value="F:DNA-binding transcription factor activity"/>
    <property type="evidence" value="ECO:0007669"/>
    <property type="project" value="TreeGrafter"/>
</dbReference>
<dbReference type="InterPro" id="IPR000843">
    <property type="entry name" value="HTH_LacI"/>
</dbReference>
<dbReference type="EMBL" id="VIVR01000001">
    <property type="protein sequence ID" value="TWE21065.1"/>
    <property type="molecule type" value="Genomic_DNA"/>
</dbReference>
<sequence>MGERPAETVTQPGTVTLSDVAREAGVSLATASRSINGSSRRVRQELRDKVLAAAARLNYSANAQAQAMARGHTNVVGLVVHDIADPYFSSIAAGVMRTAEDNQLLVTVGSTARRPERELDYLAALRGQRGRAAILAGSRVDDPGLQEALAREVRAFEAGGGRVVVISQQRLPVDTVVIENRSGARVLAAELVALGYRRFGVLAGPRNLLTARDRLEGFRDGLVKAGAPAPQAVVRGAFTRDGGYAAMLELLDTADGIECVFAVNDVMAVGAMAACRDRGLTLPGDLALAGFDDIATLRDVHPALTTVRLPLEEIGALALDLVLTAEEGAATRQRRIKGEVVVRASTPVQPR</sequence>
<keyword evidence="3" id="KW-0804">Transcription</keyword>
<comment type="caution">
    <text evidence="5">The sequence shown here is derived from an EMBL/GenBank/DDBJ whole genome shotgun (WGS) entry which is preliminary data.</text>
</comment>
<feature type="domain" description="HTH lacI-type" evidence="4">
    <location>
        <begin position="15"/>
        <end position="70"/>
    </location>
</feature>
<evidence type="ECO:0000313" key="5">
    <source>
        <dbReference type="EMBL" id="TWE21065.1"/>
    </source>
</evidence>
<evidence type="ECO:0000256" key="3">
    <source>
        <dbReference type="ARBA" id="ARBA00023163"/>
    </source>
</evidence>
<evidence type="ECO:0000313" key="6">
    <source>
        <dbReference type="Proteomes" id="UP000318416"/>
    </source>
</evidence>
<dbReference type="OrthoDB" id="3226810at2"/>
<dbReference type="GO" id="GO:0000976">
    <property type="term" value="F:transcription cis-regulatory region binding"/>
    <property type="evidence" value="ECO:0007669"/>
    <property type="project" value="TreeGrafter"/>
</dbReference>
<organism evidence="5 6">
    <name type="scientific">Kitasatospora atroaurantiaca</name>
    <dbReference type="NCBI Taxonomy" id="285545"/>
    <lineage>
        <taxon>Bacteria</taxon>
        <taxon>Bacillati</taxon>
        <taxon>Actinomycetota</taxon>
        <taxon>Actinomycetes</taxon>
        <taxon>Kitasatosporales</taxon>
        <taxon>Streptomycetaceae</taxon>
        <taxon>Kitasatospora</taxon>
    </lineage>
</organism>
<dbReference type="InterPro" id="IPR028082">
    <property type="entry name" value="Peripla_BP_I"/>
</dbReference>
<accession>A0A561EZM6</accession>
<dbReference type="Pfam" id="PF00356">
    <property type="entry name" value="LacI"/>
    <property type="match status" value="1"/>
</dbReference>
<dbReference type="SUPFAM" id="SSF53822">
    <property type="entry name" value="Periplasmic binding protein-like I"/>
    <property type="match status" value="1"/>
</dbReference>
<evidence type="ECO:0000256" key="2">
    <source>
        <dbReference type="ARBA" id="ARBA00023125"/>
    </source>
</evidence>
<dbReference type="Proteomes" id="UP000318416">
    <property type="component" value="Unassembled WGS sequence"/>
</dbReference>
<dbReference type="AlphaFoldDB" id="A0A561EZM6"/>
<reference evidence="5 6" key="1">
    <citation type="submission" date="2019-06" db="EMBL/GenBank/DDBJ databases">
        <title>Sequencing the genomes of 1000 actinobacteria strains.</title>
        <authorList>
            <person name="Klenk H.-P."/>
        </authorList>
    </citation>
    <scope>NUCLEOTIDE SEQUENCE [LARGE SCALE GENOMIC DNA]</scope>
    <source>
        <strain evidence="5 6">DSM 41649</strain>
    </source>
</reference>
<evidence type="ECO:0000259" key="4">
    <source>
        <dbReference type="PROSITE" id="PS50932"/>
    </source>
</evidence>
<dbReference type="PANTHER" id="PTHR30146">
    <property type="entry name" value="LACI-RELATED TRANSCRIPTIONAL REPRESSOR"/>
    <property type="match status" value="1"/>
</dbReference>
<evidence type="ECO:0000256" key="1">
    <source>
        <dbReference type="ARBA" id="ARBA00023015"/>
    </source>
</evidence>
<keyword evidence="1" id="KW-0805">Transcription regulation</keyword>